<keyword evidence="2 4" id="KW-0378">Hydrolase</keyword>
<dbReference type="Gene3D" id="3.20.20.80">
    <property type="entry name" value="Glycosidases"/>
    <property type="match status" value="1"/>
</dbReference>
<dbReference type="PANTHER" id="PTHR23421">
    <property type="entry name" value="BETA-GALACTOSIDASE RELATED"/>
    <property type="match status" value="1"/>
</dbReference>
<protein>
    <recommendedName>
        <fullName evidence="4">Beta-galactosidase</fullName>
        <ecNumber evidence="4">3.2.1.23</ecNumber>
    </recommendedName>
</protein>
<dbReference type="SUPFAM" id="SSF51445">
    <property type="entry name" value="(Trans)glycosidases"/>
    <property type="match status" value="1"/>
</dbReference>
<dbReference type="PROSITE" id="PS01182">
    <property type="entry name" value="GLYCOSYL_HYDROL_F35"/>
    <property type="match status" value="1"/>
</dbReference>
<dbReference type="Proteomes" id="UP000652430">
    <property type="component" value="Unassembled WGS sequence"/>
</dbReference>
<proteinExistence type="inferred from homology"/>
<evidence type="ECO:0000256" key="2">
    <source>
        <dbReference type="ARBA" id="ARBA00022801"/>
    </source>
</evidence>
<comment type="similarity">
    <text evidence="1 5">Belongs to the glycosyl hydrolase 35 family.</text>
</comment>
<organism evidence="8 9">
    <name type="scientific">Sphingomonas glacialis</name>
    <dbReference type="NCBI Taxonomy" id="658225"/>
    <lineage>
        <taxon>Bacteria</taxon>
        <taxon>Pseudomonadati</taxon>
        <taxon>Pseudomonadota</taxon>
        <taxon>Alphaproteobacteria</taxon>
        <taxon>Sphingomonadales</taxon>
        <taxon>Sphingomonadaceae</taxon>
        <taxon>Sphingomonas</taxon>
    </lineage>
</organism>
<comment type="catalytic activity">
    <reaction evidence="4">
        <text>Hydrolysis of terminal non-reducing beta-D-galactose residues in beta-D-galactosides.</text>
        <dbReference type="EC" id="3.2.1.23"/>
    </reaction>
</comment>
<evidence type="ECO:0000313" key="9">
    <source>
        <dbReference type="Proteomes" id="UP000652430"/>
    </source>
</evidence>
<sequence>MHSHGRARAGAVGTATSRWLGVAALLASTAASGQTVVQIDASQPPPPLRSAHLLMGTATGPGGTIGVNSLYLTRDGKPWLPVMGEFHFTRTPAAEWEAELLKMKAAGIDIVSTYAIWNQLELAPGRLDFTGTRDLRRFAELCRKHGLLLFLRPGPWAHAEARFGGIPDWVVARSRPRSDDAAYLAEVDRFWRGLYGQLEGLLWKDGGPVIGLQIENEYNLDGPGQGRQHIATLKALAQRIGFDVPLYTVTGWDHTVYPRGQVLPVMGGYVDEPWSAKTGPLLPKENYLFRFGSRVSGDLGAQTRGRARGDAEDDADDTPFLGAEYGAGVPVMYRRRPIVSPSDIGAAITTQLGSGVNLLGYYMFHGGANPLVDGRAVEETQASGGYNDVPQIGYDFQAPLGQYGEVNPVSGALRPIHAFLAAYGDRLAPMAAHAPTRLPAAAADVATLRWSVRSDARAGFLFVNNHVRQYPMAAHPDMRFAVKLGAETLSLPSHGVTVPSGASFFWPINMDLDGATLVWATAQPLTRLQDGARPIHVLAATLPGAVELAFAASSVTRLSVAARSDGAGRLIAAVMPSRRPISVTLRDGSVVRVLVLSVEDAARASVGALAGQRRLVLTTAGVSFDADRLSLSQRGNARFDFAILPAPQSISADAAVGRAKDGAYSATMPLRAMLAVMPTVVREAGVAPPVAIGGPAKAALQPLPEAHRAAAAWSFTLPRSVLAGQGDAWLEIDYRADIARLFDGADMLDDAFWDGRVWRIGLRRFADRLGKPWTLTALPLRSDAPIYLDDSARTLLPATGQVADLRTIRVVPEYTLSVRAR</sequence>
<dbReference type="InterPro" id="IPR031330">
    <property type="entry name" value="Gly_Hdrlase_35_cat"/>
</dbReference>
<dbReference type="InterPro" id="IPR017853">
    <property type="entry name" value="GH"/>
</dbReference>
<evidence type="ECO:0000256" key="3">
    <source>
        <dbReference type="ARBA" id="ARBA00023295"/>
    </source>
</evidence>
<evidence type="ECO:0000256" key="6">
    <source>
        <dbReference type="SAM" id="MobiDB-lite"/>
    </source>
</evidence>
<evidence type="ECO:0000256" key="1">
    <source>
        <dbReference type="ARBA" id="ARBA00009809"/>
    </source>
</evidence>
<comment type="caution">
    <text evidence="8">The sequence shown here is derived from an EMBL/GenBank/DDBJ whole genome shotgun (WGS) entry which is preliminary data.</text>
</comment>
<feature type="domain" description="Glycoside hydrolase 35 catalytic" evidence="7">
    <location>
        <begin position="72"/>
        <end position="417"/>
    </location>
</feature>
<evidence type="ECO:0000259" key="7">
    <source>
        <dbReference type="Pfam" id="PF01301"/>
    </source>
</evidence>
<feature type="region of interest" description="Disordered" evidence="6">
    <location>
        <begin position="300"/>
        <end position="319"/>
    </location>
</feature>
<gene>
    <name evidence="8" type="ORF">GCM10008023_19480</name>
</gene>
<evidence type="ECO:0000256" key="5">
    <source>
        <dbReference type="RuleBase" id="RU003679"/>
    </source>
</evidence>
<dbReference type="EMBL" id="BNAQ01000002">
    <property type="protein sequence ID" value="GHH15980.1"/>
    <property type="molecule type" value="Genomic_DNA"/>
</dbReference>
<name>A0ABQ3LKQ0_9SPHN</name>
<reference evidence="9" key="1">
    <citation type="journal article" date="2019" name="Int. J. Syst. Evol. Microbiol.">
        <title>The Global Catalogue of Microorganisms (GCM) 10K type strain sequencing project: providing services to taxonomists for standard genome sequencing and annotation.</title>
        <authorList>
            <consortium name="The Broad Institute Genomics Platform"/>
            <consortium name="The Broad Institute Genome Sequencing Center for Infectious Disease"/>
            <person name="Wu L."/>
            <person name="Ma J."/>
        </authorList>
    </citation>
    <scope>NUCLEOTIDE SEQUENCE [LARGE SCALE GENOMIC DNA]</scope>
    <source>
        <strain evidence="9">CGMCC 1.8957</strain>
    </source>
</reference>
<evidence type="ECO:0000256" key="4">
    <source>
        <dbReference type="RuleBase" id="RU000675"/>
    </source>
</evidence>
<evidence type="ECO:0000313" key="8">
    <source>
        <dbReference type="EMBL" id="GHH15980.1"/>
    </source>
</evidence>
<dbReference type="InterPro" id="IPR001944">
    <property type="entry name" value="Glycoside_Hdrlase_35"/>
</dbReference>
<dbReference type="RefSeq" id="WP_189676067.1">
    <property type="nucleotide sequence ID" value="NZ_BNAQ01000002.1"/>
</dbReference>
<keyword evidence="9" id="KW-1185">Reference proteome</keyword>
<dbReference type="EC" id="3.2.1.23" evidence="4"/>
<dbReference type="PRINTS" id="PR00742">
    <property type="entry name" value="GLHYDRLASE35"/>
</dbReference>
<dbReference type="InterPro" id="IPR019801">
    <property type="entry name" value="Glyco_hydro_35_CS"/>
</dbReference>
<dbReference type="Pfam" id="PF01301">
    <property type="entry name" value="Glyco_hydro_35"/>
    <property type="match status" value="1"/>
</dbReference>
<keyword evidence="3 4" id="KW-0326">Glycosidase</keyword>
<accession>A0ABQ3LKQ0</accession>